<feature type="region of interest" description="Disordered" evidence="1">
    <location>
        <begin position="435"/>
        <end position="460"/>
    </location>
</feature>
<protein>
    <submittedName>
        <fullName evidence="2">Uncharacterized protein</fullName>
    </submittedName>
</protein>
<gene>
    <name evidence="2" type="ORF">C2S53_007787</name>
</gene>
<organism evidence="2 3">
    <name type="scientific">Perilla frutescens var. hirtella</name>
    <name type="common">Perilla citriodora</name>
    <name type="synonym">Perilla setoyensis</name>
    <dbReference type="NCBI Taxonomy" id="608512"/>
    <lineage>
        <taxon>Eukaryota</taxon>
        <taxon>Viridiplantae</taxon>
        <taxon>Streptophyta</taxon>
        <taxon>Embryophyta</taxon>
        <taxon>Tracheophyta</taxon>
        <taxon>Spermatophyta</taxon>
        <taxon>Magnoliopsida</taxon>
        <taxon>eudicotyledons</taxon>
        <taxon>Gunneridae</taxon>
        <taxon>Pentapetalae</taxon>
        <taxon>asterids</taxon>
        <taxon>lamiids</taxon>
        <taxon>Lamiales</taxon>
        <taxon>Lamiaceae</taxon>
        <taxon>Nepetoideae</taxon>
        <taxon>Elsholtzieae</taxon>
        <taxon>Perilla</taxon>
    </lineage>
</organism>
<dbReference type="AlphaFoldDB" id="A0AAD4P1A1"/>
<feature type="compositionally biased region" description="Polar residues" evidence="1">
    <location>
        <begin position="435"/>
        <end position="446"/>
    </location>
</feature>
<comment type="caution">
    <text evidence="2">The sequence shown here is derived from an EMBL/GenBank/DDBJ whole genome shotgun (WGS) entry which is preliminary data.</text>
</comment>
<keyword evidence="3" id="KW-1185">Reference proteome</keyword>
<dbReference type="EMBL" id="SDAM02001264">
    <property type="protein sequence ID" value="KAH6822460.1"/>
    <property type="molecule type" value="Genomic_DNA"/>
</dbReference>
<reference evidence="2 3" key="1">
    <citation type="journal article" date="2021" name="Nat. Commun.">
        <title>Incipient diploidization of the medicinal plant Perilla within 10,000 years.</title>
        <authorList>
            <person name="Zhang Y."/>
            <person name="Shen Q."/>
            <person name="Leng L."/>
            <person name="Zhang D."/>
            <person name="Chen S."/>
            <person name="Shi Y."/>
            <person name="Ning Z."/>
            <person name="Chen S."/>
        </authorList>
    </citation>
    <scope>NUCLEOTIDE SEQUENCE [LARGE SCALE GENOMIC DNA]</scope>
    <source>
        <strain evidence="3">cv. PC099</strain>
    </source>
</reference>
<dbReference type="Proteomes" id="UP001190926">
    <property type="component" value="Unassembled WGS sequence"/>
</dbReference>
<dbReference type="PANTHER" id="PTHR34222">
    <property type="entry name" value="GAG_PRE-INTEGRS DOMAIN-CONTAINING PROTEIN"/>
    <property type="match status" value="1"/>
</dbReference>
<proteinExistence type="predicted"/>
<feature type="region of interest" description="Disordered" evidence="1">
    <location>
        <begin position="164"/>
        <end position="192"/>
    </location>
</feature>
<sequence>MADGDGSLVHTQQPQPGAEALAQKIGYSTQTTAESLWKGLATTYNIKRDSAQIFELTVQANSIKQGQGSIENFYSTLQRIWAEIDENHPNPMECEKDIETYWKIQSKTQLFQLFAGVSEKYEPERRDILKLDPLPNVEAAYALIREIGSGHVTHHDSEALGMAAKGFRPPNRSGQPLKNGDSGGSSSQDKIDKSKLKCSQYRMIKHTKETCFRLVGYPEWWEDNHTPPKDNHGKAAIGVGNTEITNTQTDDDAGRGSGGSRSEKVAIVAKVLSDEERGGVSSNFNFEDTGSGYSIANPPILSPLFNLQNRYNKYLARAHVISNKCRDQLKNDAWIFDCGATDTMTTGEIIGHGTERQGLYYVDEIAQKCYRCYDPKSRRMFTTMNCDFPEIEFFYHHHFHGQGKSPKIDPLSWLPNPNSLLEAVLTETVNRTAETVSETSLQSTEFSEPDSAPPNLVSEV</sequence>
<evidence type="ECO:0000313" key="3">
    <source>
        <dbReference type="Proteomes" id="UP001190926"/>
    </source>
</evidence>
<evidence type="ECO:0000313" key="2">
    <source>
        <dbReference type="EMBL" id="KAH6822460.1"/>
    </source>
</evidence>
<dbReference type="PANTHER" id="PTHR34222:SF43">
    <property type="entry name" value="RETROTRANSPOSON GAG DOMAIN-CONTAINING PROTEIN"/>
    <property type="match status" value="1"/>
</dbReference>
<evidence type="ECO:0000256" key="1">
    <source>
        <dbReference type="SAM" id="MobiDB-lite"/>
    </source>
</evidence>
<accession>A0AAD4P1A1</accession>
<name>A0AAD4P1A1_PERFH</name>
<feature type="region of interest" description="Disordered" evidence="1">
    <location>
        <begin position="242"/>
        <end position="261"/>
    </location>
</feature>